<protein>
    <submittedName>
        <fullName evidence="1">19165_t:CDS:1</fullName>
    </submittedName>
</protein>
<gene>
    <name evidence="1" type="ORF">RPERSI_LOCUS30506</name>
</gene>
<dbReference type="Proteomes" id="UP000789920">
    <property type="component" value="Unassembled WGS sequence"/>
</dbReference>
<proteinExistence type="predicted"/>
<evidence type="ECO:0000313" key="2">
    <source>
        <dbReference type="Proteomes" id="UP000789920"/>
    </source>
</evidence>
<feature type="non-terminal residue" evidence="1">
    <location>
        <position position="1"/>
    </location>
</feature>
<sequence length="206" mass="23916">NEDYFQKIVFENGCGYIEKDWGTNFPQSYIWAQANNFINYEGSSLLFSIADFPIMSSDCLLNKIPFLKRSLRHPGRLIVFYHGSTNITYNFSTYTLSFVREFTIEMDNSAMQHINVYISNIQGFHLKVNIKRRAGRGIPLRAPIKQFGKMTLRVEESLDAEMSVKLWHKQRNNDIENVIFHDKSINVGLEVVGDITWIAKKYQNSS</sequence>
<comment type="caution">
    <text evidence="1">The sequence shown here is derived from an EMBL/GenBank/DDBJ whole genome shotgun (WGS) entry which is preliminary data.</text>
</comment>
<reference evidence="1" key="1">
    <citation type="submission" date="2021-06" db="EMBL/GenBank/DDBJ databases">
        <authorList>
            <person name="Kallberg Y."/>
            <person name="Tangrot J."/>
            <person name="Rosling A."/>
        </authorList>
    </citation>
    <scope>NUCLEOTIDE SEQUENCE</scope>
    <source>
        <strain evidence="1">MA461A</strain>
    </source>
</reference>
<name>A0ACA9SGN0_9GLOM</name>
<evidence type="ECO:0000313" key="1">
    <source>
        <dbReference type="EMBL" id="CAG8837991.1"/>
    </source>
</evidence>
<organism evidence="1 2">
    <name type="scientific">Racocetra persica</name>
    <dbReference type="NCBI Taxonomy" id="160502"/>
    <lineage>
        <taxon>Eukaryota</taxon>
        <taxon>Fungi</taxon>
        <taxon>Fungi incertae sedis</taxon>
        <taxon>Mucoromycota</taxon>
        <taxon>Glomeromycotina</taxon>
        <taxon>Glomeromycetes</taxon>
        <taxon>Diversisporales</taxon>
        <taxon>Gigasporaceae</taxon>
        <taxon>Racocetra</taxon>
    </lineage>
</organism>
<accession>A0ACA9SGN0</accession>
<dbReference type="EMBL" id="CAJVQC010119184">
    <property type="protein sequence ID" value="CAG8837991.1"/>
    <property type="molecule type" value="Genomic_DNA"/>
</dbReference>
<keyword evidence="2" id="KW-1185">Reference proteome</keyword>